<organism evidence="2 3">
    <name type="scientific">candidate division MSBL1 archaeon SCGC-AAA259D14</name>
    <dbReference type="NCBI Taxonomy" id="1698261"/>
    <lineage>
        <taxon>Archaea</taxon>
        <taxon>Methanobacteriati</taxon>
        <taxon>Methanobacteriota</taxon>
        <taxon>candidate division MSBL1</taxon>
    </lineage>
</organism>
<comment type="caution">
    <text evidence="2">The sequence shown here is derived from an EMBL/GenBank/DDBJ whole genome shotgun (WGS) entry which is preliminary data.</text>
</comment>
<evidence type="ECO:0000313" key="2">
    <source>
        <dbReference type="EMBL" id="KXA90455.1"/>
    </source>
</evidence>
<protein>
    <submittedName>
        <fullName evidence="2">Uncharacterized protein</fullName>
    </submittedName>
</protein>
<keyword evidence="3" id="KW-1185">Reference proteome</keyword>
<dbReference type="Proteomes" id="UP000070589">
    <property type="component" value="Unassembled WGS sequence"/>
</dbReference>
<accession>A0A133U8C4</accession>
<sequence length="83" mass="9573">MDSLPMHLHPHPKLPKLTHHKVLQKTRTQKAEKASKDRGSSKTSQSHFLDVEARGRIPPRRLRSSHIKLKRELGLNLGFVLRI</sequence>
<gene>
    <name evidence="2" type="ORF">AKJ62_00750</name>
</gene>
<dbReference type="EMBL" id="LHXL01000005">
    <property type="protein sequence ID" value="KXA90455.1"/>
    <property type="molecule type" value="Genomic_DNA"/>
</dbReference>
<feature type="compositionally biased region" description="Basic and acidic residues" evidence="1">
    <location>
        <begin position="29"/>
        <end position="40"/>
    </location>
</feature>
<feature type="region of interest" description="Disordered" evidence="1">
    <location>
        <begin position="1"/>
        <end position="57"/>
    </location>
</feature>
<evidence type="ECO:0000313" key="3">
    <source>
        <dbReference type="Proteomes" id="UP000070589"/>
    </source>
</evidence>
<dbReference type="AlphaFoldDB" id="A0A133U8C4"/>
<feature type="compositionally biased region" description="Basic residues" evidence="1">
    <location>
        <begin position="8"/>
        <end position="28"/>
    </location>
</feature>
<proteinExistence type="predicted"/>
<name>A0A133U8C4_9EURY</name>
<reference evidence="2 3" key="1">
    <citation type="journal article" date="2016" name="Sci. Rep.">
        <title>Metabolic traits of an uncultured archaeal lineage -MSBL1- from brine pools of the Red Sea.</title>
        <authorList>
            <person name="Mwirichia R."/>
            <person name="Alam I."/>
            <person name="Rashid M."/>
            <person name="Vinu M."/>
            <person name="Ba-Alawi W."/>
            <person name="Anthony Kamau A."/>
            <person name="Kamanda Ngugi D."/>
            <person name="Goker M."/>
            <person name="Klenk H.P."/>
            <person name="Bajic V."/>
            <person name="Stingl U."/>
        </authorList>
    </citation>
    <scope>NUCLEOTIDE SEQUENCE [LARGE SCALE GENOMIC DNA]</scope>
    <source>
        <strain evidence="2">SCGC-AAA259D14</strain>
    </source>
</reference>
<evidence type="ECO:0000256" key="1">
    <source>
        <dbReference type="SAM" id="MobiDB-lite"/>
    </source>
</evidence>